<evidence type="ECO:0000313" key="3">
    <source>
        <dbReference type="Proteomes" id="UP001605036"/>
    </source>
</evidence>
<feature type="compositionally biased region" description="Acidic residues" evidence="1">
    <location>
        <begin position="41"/>
        <end position="54"/>
    </location>
</feature>
<gene>
    <name evidence="2" type="ORF">R1flu_017906</name>
</gene>
<protein>
    <recommendedName>
        <fullName evidence="4">Transposase</fullName>
    </recommendedName>
</protein>
<evidence type="ECO:0000313" key="2">
    <source>
        <dbReference type="EMBL" id="KAL2649778.1"/>
    </source>
</evidence>
<proteinExistence type="predicted"/>
<dbReference type="Proteomes" id="UP001605036">
    <property type="component" value="Unassembled WGS sequence"/>
</dbReference>
<keyword evidence="3" id="KW-1185">Reference proteome</keyword>
<evidence type="ECO:0008006" key="4">
    <source>
        <dbReference type="Google" id="ProtNLM"/>
    </source>
</evidence>
<comment type="caution">
    <text evidence="2">The sequence shown here is derived from an EMBL/GenBank/DDBJ whole genome shotgun (WGS) entry which is preliminary data.</text>
</comment>
<accession>A0ABD1ZEA9</accession>
<reference evidence="2 3" key="1">
    <citation type="submission" date="2024-09" db="EMBL/GenBank/DDBJ databases">
        <title>Chromosome-scale assembly of Riccia fluitans.</title>
        <authorList>
            <person name="Paukszto L."/>
            <person name="Sawicki J."/>
            <person name="Karawczyk K."/>
            <person name="Piernik-Szablinska J."/>
            <person name="Szczecinska M."/>
            <person name="Mazdziarz M."/>
        </authorList>
    </citation>
    <scope>NUCLEOTIDE SEQUENCE [LARGE SCALE GENOMIC DNA]</scope>
    <source>
        <strain evidence="2">Rf_01</strain>
        <tissue evidence="2">Aerial parts of the thallus</tissue>
    </source>
</reference>
<evidence type="ECO:0000256" key="1">
    <source>
        <dbReference type="SAM" id="MobiDB-lite"/>
    </source>
</evidence>
<organism evidence="2 3">
    <name type="scientific">Riccia fluitans</name>
    <dbReference type="NCBI Taxonomy" id="41844"/>
    <lineage>
        <taxon>Eukaryota</taxon>
        <taxon>Viridiplantae</taxon>
        <taxon>Streptophyta</taxon>
        <taxon>Embryophyta</taxon>
        <taxon>Marchantiophyta</taxon>
        <taxon>Marchantiopsida</taxon>
        <taxon>Marchantiidae</taxon>
        <taxon>Marchantiales</taxon>
        <taxon>Ricciaceae</taxon>
        <taxon>Riccia</taxon>
    </lineage>
</organism>
<sequence length="120" mass="13515">MPKLSQQKTILRTLEEMLEWQLMDNSDNDANLHSRDTNSSFEDEVDSDGDIDDLFENESSHPQALVVVQLAVALDRLGHEGHGVCIERSKELWGVSHGTIVNYTKRVLVAIEDRLAGELK</sequence>
<name>A0ABD1ZEA9_9MARC</name>
<dbReference type="EMBL" id="JBHFFA010000001">
    <property type="protein sequence ID" value="KAL2649778.1"/>
    <property type="molecule type" value="Genomic_DNA"/>
</dbReference>
<dbReference type="AlphaFoldDB" id="A0ABD1ZEA9"/>
<feature type="region of interest" description="Disordered" evidence="1">
    <location>
        <begin position="27"/>
        <end position="54"/>
    </location>
</feature>